<evidence type="ECO:0000313" key="2">
    <source>
        <dbReference type="EMBL" id="KHD73285.1"/>
    </source>
</evidence>
<dbReference type="Proteomes" id="UP000054537">
    <property type="component" value="Unassembled WGS sequence"/>
</dbReference>
<feature type="domain" description="Glycosyltransferase 2-like" evidence="1">
    <location>
        <begin position="9"/>
        <end position="171"/>
    </location>
</feature>
<dbReference type="EMBL" id="JRTT01000132">
    <property type="protein sequence ID" value="KHD73285.1"/>
    <property type="molecule type" value="Genomic_DNA"/>
</dbReference>
<dbReference type="STRING" id="1869.MB27_35660"/>
<dbReference type="RefSeq" id="WP_043532341.1">
    <property type="nucleotide sequence ID" value="NZ_BAABKU010000005.1"/>
</dbReference>
<gene>
    <name evidence="2" type="ORF">MB27_35660</name>
</gene>
<keyword evidence="3" id="KW-1185">Reference proteome</keyword>
<accession>A0A0A6UB98</accession>
<dbReference type="SUPFAM" id="SSF53448">
    <property type="entry name" value="Nucleotide-diphospho-sugar transferases"/>
    <property type="match status" value="1"/>
</dbReference>
<evidence type="ECO:0000313" key="3">
    <source>
        <dbReference type="Proteomes" id="UP000054537"/>
    </source>
</evidence>
<dbReference type="InterPro" id="IPR050834">
    <property type="entry name" value="Glycosyltransf_2"/>
</dbReference>
<reference evidence="2 3" key="1">
    <citation type="submission" date="2014-10" db="EMBL/GenBank/DDBJ databases">
        <title>Draft genome sequence of Actinoplanes utahensis NRRL 12052.</title>
        <authorList>
            <person name="Velasco-Bucheli B."/>
            <person name="del Cerro C."/>
            <person name="Hormigo D."/>
            <person name="Garcia J.L."/>
            <person name="Acebal C."/>
            <person name="Arroyo M."/>
            <person name="de la Mata I."/>
        </authorList>
    </citation>
    <scope>NUCLEOTIDE SEQUENCE [LARGE SCALE GENOMIC DNA]</scope>
    <source>
        <strain evidence="2 3">NRRL 12052</strain>
    </source>
</reference>
<proteinExistence type="predicted"/>
<dbReference type="PANTHER" id="PTHR43685:SF3">
    <property type="entry name" value="SLR2126 PROTEIN"/>
    <property type="match status" value="1"/>
</dbReference>
<protein>
    <recommendedName>
        <fullName evidence="1">Glycosyltransferase 2-like domain-containing protein</fullName>
    </recommendedName>
</protein>
<comment type="caution">
    <text evidence="2">The sequence shown here is derived from an EMBL/GenBank/DDBJ whole genome shotgun (WGS) entry which is preliminary data.</text>
</comment>
<dbReference type="PANTHER" id="PTHR43685">
    <property type="entry name" value="GLYCOSYLTRANSFERASE"/>
    <property type="match status" value="1"/>
</dbReference>
<dbReference type="AlphaFoldDB" id="A0A0A6UB98"/>
<dbReference type="InterPro" id="IPR029044">
    <property type="entry name" value="Nucleotide-diphossugar_trans"/>
</dbReference>
<sequence>MNHTPLATTIVIPTYSEVRWDYLTRTLASARAQTHTPEEIVVVVDHNPAMYERIQRELPGVTVLRNAYAQGVSGNRNTGAFHARTPLIAFLDDDIIADRHWLARQIEPFADPSVIGTGGAIEPAWEGPAPKWMPAEFLWAVGGSYAGMPTRTAPIRNVWSANMIVRKDVFEAAEGFRVGFGKLGSRNRPEDTDLCLRMSQVSGGRWMYVPSAVIQHEVPRERAGFGFFVRRCYAEGRGKVQMAGLHENDALGAERNYLWSLPKAMFRYLGAGLTGRGADNFLRSGGVVAGVAAAGLGGVVETVSSRRPGRRTPVEVAP</sequence>
<organism evidence="2 3">
    <name type="scientific">Actinoplanes utahensis</name>
    <dbReference type="NCBI Taxonomy" id="1869"/>
    <lineage>
        <taxon>Bacteria</taxon>
        <taxon>Bacillati</taxon>
        <taxon>Actinomycetota</taxon>
        <taxon>Actinomycetes</taxon>
        <taxon>Micromonosporales</taxon>
        <taxon>Micromonosporaceae</taxon>
        <taxon>Actinoplanes</taxon>
    </lineage>
</organism>
<dbReference type="InterPro" id="IPR001173">
    <property type="entry name" value="Glyco_trans_2-like"/>
</dbReference>
<dbReference type="OrthoDB" id="153025at2"/>
<evidence type="ECO:0000259" key="1">
    <source>
        <dbReference type="Pfam" id="PF00535"/>
    </source>
</evidence>
<name>A0A0A6UB98_ACTUT</name>
<dbReference type="eggNOG" id="COG1216">
    <property type="taxonomic scope" value="Bacteria"/>
</dbReference>
<dbReference type="Gene3D" id="3.90.550.10">
    <property type="entry name" value="Spore Coat Polysaccharide Biosynthesis Protein SpsA, Chain A"/>
    <property type="match status" value="1"/>
</dbReference>
<dbReference type="Pfam" id="PF00535">
    <property type="entry name" value="Glycos_transf_2"/>
    <property type="match status" value="1"/>
</dbReference>